<feature type="chain" id="PRO_5025658264" description="Gamma-glutamyltransferase" evidence="3">
    <location>
        <begin position="23"/>
        <end position="125"/>
    </location>
</feature>
<evidence type="ECO:0000256" key="2">
    <source>
        <dbReference type="SAM" id="MobiDB-lite"/>
    </source>
</evidence>
<dbReference type="GO" id="GO:0006751">
    <property type="term" value="P:glutathione catabolic process"/>
    <property type="evidence" value="ECO:0007669"/>
    <property type="project" value="InterPro"/>
</dbReference>
<feature type="signal peptide" evidence="3">
    <location>
        <begin position="1"/>
        <end position="22"/>
    </location>
</feature>
<dbReference type="SUPFAM" id="SSF56235">
    <property type="entry name" value="N-terminal nucleophile aminohydrolases (Ntn hydrolases)"/>
    <property type="match status" value="1"/>
</dbReference>
<feature type="binding site" evidence="1">
    <location>
        <position position="99"/>
    </location>
    <ligand>
        <name>L-glutamate</name>
        <dbReference type="ChEBI" id="CHEBI:29985"/>
    </ligand>
</feature>
<dbReference type="Proteomes" id="UP000467841">
    <property type="component" value="Unassembled WGS sequence"/>
</dbReference>
<comment type="caution">
    <text evidence="4">The sequence shown here is derived from an EMBL/GenBank/DDBJ whole genome shotgun (WGS) entry which is preliminary data.</text>
</comment>
<dbReference type="GO" id="GO:0036374">
    <property type="term" value="F:glutathione hydrolase activity"/>
    <property type="evidence" value="ECO:0007669"/>
    <property type="project" value="InterPro"/>
</dbReference>
<dbReference type="AlphaFoldDB" id="A0A6D2INB5"/>
<dbReference type="InterPro" id="IPR029055">
    <property type="entry name" value="Ntn_hydrolases_N"/>
</dbReference>
<dbReference type="OrthoDB" id="1081007at2759"/>
<dbReference type="Pfam" id="PF01019">
    <property type="entry name" value="G_glu_transpept"/>
    <property type="match status" value="1"/>
</dbReference>
<keyword evidence="3" id="KW-0732">Signal</keyword>
<sequence length="125" mass="12909">MSLFQTATIALLLIAFLQNAAAEKTKQRIVKHQGAVATDDGRCSDVGMMTLRRGGNAVDAAVAASFCLGVLSPASSGLGGGAFMLVKEAGGKEIAYDSRETAPLKATENMYGGNDNDDLKKQGGL</sequence>
<organism evidence="4 5">
    <name type="scientific">Microthlaspi erraticum</name>
    <dbReference type="NCBI Taxonomy" id="1685480"/>
    <lineage>
        <taxon>Eukaryota</taxon>
        <taxon>Viridiplantae</taxon>
        <taxon>Streptophyta</taxon>
        <taxon>Embryophyta</taxon>
        <taxon>Tracheophyta</taxon>
        <taxon>Spermatophyta</taxon>
        <taxon>Magnoliopsida</taxon>
        <taxon>eudicotyledons</taxon>
        <taxon>Gunneridae</taxon>
        <taxon>Pentapetalae</taxon>
        <taxon>rosids</taxon>
        <taxon>malvids</taxon>
        <taxon>Brassicales</taxon>
        <taxon>Brassicaceae</taxon>
        <taxon>Coluteocarpeae</taxon>
        <taxon>Microthlaspi</taxon>
    </lineage>
</organism>
<name>A0A6D2INB5_9BRAS</name>
<evidence type="ECO:0000313" key="4">
    <source>
        <dbReference type="EMBL" id="CAA7031890.1"/>
    </source>
</evidence>
<dbReference type="PANTHER" id="PTHR11686:SF34">
    <property type="entry name" value="GLUTATHIONE HYDROLASE 1-RELATED"/>
    <property type="match status" value="1"/>
</dbReference>
<evidence type="ECO:0000256" key="3">
    <source>
        <dbReference type="SAM" id="SignalP"/>
    </source>
</evidence>
<feature type="region of interest" description="Disordered" evidence="2">
    <location>
        <begin position="106"/>
        <end position="125"/>
    </location>
</feature>
<dbReference type="GO" id="GO:0005886">
    <property type="term" value="C:plasma membrane"/>
    <property type="evidence" value="ECO:0007669"/>
    <property type="project" value="TreeGrafter"/>
</dbReference>
<gene>
    <name evidence="4" type="ORF">MERR_LOCUS19125</name>
</gene>
<proteinExistence type="predicted"/>
<keyword evidence="5" id="KW-1185">Reference proteome</keyword>
<reference evidence="4" key="1">
    <citation type="submission" date="2020-01" db="EMBL/GenBank/DDBJ databases">
        <authorList>
            <person name="Mishra B."/>
        </authorList>
    </citation>
    <scope>NUCLEOTIDE SEQUENCE [LARGE SCALE GENOMIC DNA]</scope>
</reference>
<evidence type="ECO:0008006" key="6">
    <source>
        <dbReference type="Google" id="ProtNLM"/>
    </source>
</evidence>
<evidence type="ECO:0000256" key="1">
    <source>
        <dbReference type="PIRSR" id="PIRSR600101-2"/>
    </source>
</evidence>
<dbReference type="EMBL" id="CACVBM020001113">
    <property type="protein sequence ID" value="CAA7031890.1"/>
    <property type="molecule type" value="Genomic_DNA"/>
</dbReference>
<evidence type="ECO:0000313" key="5">
    <source>
        <dbReference type="Proteomes" id="UP000467841"/>
    </source>
</evidence>
<protein>
    <recommendedName>
        <fullName evidence="6">Gamma-glutamyltransferase</fullName>
    </recommendedName>
</protein>
<accession>A0A6D2INB5</accession>
<dbReference type="InterPro" id="IPR000101">
    <property type="entry name" value="GGT_peptidase"/>
</dbReference>
<dbReference type="PANTHER" id="PTHR11686">
    <property type="entry name" value="GAMMA GLUTAMYL TRANSPEPTIDASE"/>
    <property type="match status" value="1"/>
</dbReference>